<dbReference type="GO" id="GO:0006397">
    <property type="term" value="P:mRNA processing"/>
    <property type="evidence" value="ECO:0007669"/>
    <property type="project" value="UniProtKB-KW"/>
</dbReference>
<proteinExistence type="inferred from homology"/>
<name>A0AAF0AVW3_9SCHI</name>
<sequence length="126" mass="14969">MEDEENLRDAVNLQVLKFHYPTIASTVDIASHVAVYQFDIPSQQWIKTAIEGTFFLVKDQSGRIGYVILNRNSPENLYLFIENSQNVHLVDRYLIHKLQDRQVVGLWMFDPNDMNRIYNRLYHHKF</sequence>
<reference evidence="5 6" key="1">
    <citation type="journal article" date="2023" name="G3 (Bethesda)">
        <title>A high-quality reference genome for the fission yeast Schizosaccharomyces osmophilus.</title>
        <authorList>
            <person name="Jia G.S."/>
            <person name="Zhang W.C."/>
            <person name="Liang Y."/>
            <person name="Liu X.H."/>
            <person name="Rhind N."/>
            <person name="Pidoux A."/>
            <person name="Brysch-Herzberg M."/>
            <person name="Du L.L."/>
        </authorList>
    </citation>
    <scope>NUCLEOTIDE SEQUENCE [LARGE SCALE GENOMIC DNA]</scope>
    <source>
        <strain evidence="5 6">CBS 15793</strain>
    </source>
</reference>
<keyword evidence="3" id="KW-0963">Cytoplasm</keyword>
<dbReference type="KEGG" id="som:SOMG_00492"/>
<accession>A0AAF0AVW3</accession>
<keyword evidence="6" id="KW-1185">Reference proteome</keyword>
<dbReference type="Pfam" id="PF06058">
    <property type="entry name" value="DCP1"/>
    <property type="match status" value="1"/>
</dbReference>
<evidence type="ECO:0000313" key="6">
    <source>
        <dbReference type="Proteomes" id="UP001212411"/>
    </source>
</evidence>
<dbReference type="RefSeq" id="XP_056036592.1">
    <property type="nucleotide sequence ID" value="XM_056179286.1"/>
</dbReference>
<evidence type="ECO:0000256" key="1">
    <source>
        <dbReference type="ARBA" id="ARBA00004496"/>
    </source>
</evidence>
<gene>
    <name evidence="5" type="primary">dcp1</name>
    <name evidence="5" type="ORF">SOMG_00492</name>
</gene>
<evidence type="ECO:0000313" key="5">
    <source>
        <dbReference type="EMBL" id="WBW72349.1"/>
    </source>
</evidence>
<dbReference type="PANTHER" id="PTHR16290">
    <property type="entry name" value="TRANSCRIPTION FACTOR SMIF DECAPPING ENZYME DCP1"/>
    <property type="match status" value="1"/>
</dbReference>
<dbReference type="EMBL" id="CP115611">
    <property type="protein sequence ID" value="WBW72349.1"/>
    <property type="molecule type" value="Genomic_DNA"/>
</dbReference>
<dbReference type="GO" id="GO:0008047">
    <property type="term" value="F:enzyme activator activity"/>
    <property type="evidence" value="ECO:0007669"/>
    <property type="project" value="InterPro"/>
</dbReference>
<organism evidence="5 6">
    <name type="scientific">Schizosaccharomyces osmophilus</name>
    <dbReference type="NCBI Taxonomy" id="2545709"/>
    <lineage>
        <taxon>Eukaryota</taxon>
        <taxon>Fungi</taxon>
        <taxon>Dikarya</taxon>
        <taxon>Ascomycota</taxon>
        <taxon>Taphrinomycotina</taxon>
        <taxon>Schizosaccharomycetes</taxon>
        <taxon>Schizosaccharomycetales</taxon>
        <taxon>Schizosaccharomycetaceae</taxon>
        <taxon>Schizosaccharomyces</taxon>
    </lineage>
</organism>
<dbReference type="SUPFAM" id="SSF50729">
    <property type="entry name" value="PH domain-like"/>
    <property type="match status" value="1"/>
</dbReference>
<comment type="subcellular location">
    <subcellularLocation>
        <location evidence="1">Cytoplasm</location>
    </subcellularLocation>
</comment>
<dbReference type="InterPro" id="IPR010334">
    <property type="entry name" value="Dcp1"/>
</dbReference>
<dbReference type="GO" id="GO:0003729">
    <property type="term" value="F:mRNA binding"/>
    <property type="evidence" value="ECO:0007669"/>
    <property type="project" value="TreeGrafter"/>
</dbReference>
<evidence type="ECO:0000256" key="4">
    <source>
        <dbReference type="ARBA" id="ARBA00022664"/>
    </source>
</evidence>
<dbReference type="Gene3D" id="2.30.29.30">
    <property type="entry name" value="Pleckstrin-homology domain (PH domain)/Phosphotyrosine-binding domain (PTB)"/>
    <property type="match status" value="1"/>
</dbReference>
<dbReference type="Proteomes" id="UP001212411">
    <property type="component" value="Chromosome 1"/>
</dbReference>
<protein>
    <submittedName>
        <fullName evidence="5">mRNA decapping complex regulatory subunit Dcp1</fullName>
    </submittedName>
</protein>
<evidence type="ECO:0000256" key="2">
    <source>
        <dbReference type="ARBA" id="ARBA00008778"/>
    </source>
</evidence>
<keyword evidence="4" id="KW-0507">mRNA processing</keyword>
<evidence type="ECO:0000256" key="3">
    <source>
        <dbReference type="ARBA" id="ARBA00022490"/>
    </source>
</evidence>
<dbReference type="GO" id="GO:0000290">
    <property type="term" value="P:deadenylation-dependent decapping of nuclear-transcribed mRNA"/>
    <property type="evidence" value="ECO:0007669"/>
    <property type="project" value="InterPro"/>
</dbReference>
<dbReference type="InterPro" id="IPR011993">
    <property type="entry name" value="PH-like_dom_sf"/>
</dbReference>
<dbReference type="PANTHER" id="PTHR16290:SF0">
    <property type="entry name" value="DECAPPING PROTEIN 1, ISOFORM A"/>
    <property type="match status" value="1"/>
</dbReference>
<dbReference type="CDD" id="cd13182">
    <property type="entry name" value="EVH1-like_Dcp1"/>
    <property type="match status" value="1"/>
</dbReference>
<dbReference type="GeneID" id="80873975"/>
<comment type="similarity">
    <text evidence="2">Belongs to the DCP1 family.</text>
</comment>
<dbReference type="GO" id="GO:0000932">
    <property type="term" value="C:P-body"/>
    <property type="evidence" value="ECO:0007669"/>
    <property type="project" value="TreeGrafter"/>
</dbReference>
<dbReference type="AlphaFoldDB" id="A0AAF0AVW3"/>
<dbReference type="GO" id="GO:0031087">
    <property type="term" value="P:deadenylation-independent decapping of nuclear-transcribed mRNA"/>
    <property type="evidence" value="ECO:0007669"/>
    <property type="project" value="TreeGrafter"/>
</dbReference>